<dbReference type="GO" id="GO:0016020">
    <property type="term" value="C:membrane"/>
    <property type="evidence" value="ECO:0007669"/>
    <property type="project" value="TreeGrafter"/>
</dbReference>
<dbReference type="PROSITE" id="PS00455">
    <property type="entry name" value="AMP_BINDING"/>
    <property type="match status" value="1"/>
</dbReference>
<evidence type="ECO:0000256" key="2">
    <source>
        <dbReference type="ARBA" id="ARBA00022840"/>
    </source>
</evidence>
<evidence type="ECO:0000313" key="5">
    <source>
        <dbReference type="Proteomes" id="UP000002484"/>
    </source>
</evidence>
<dbReference type="InterPro" id="IPR042099">
    <property type="entry name" value="ANL_N_sf"/>
</dbReference>
<keyword evidence="1" id="KW-0547">Nucleotide-binding</keyword>
<dbReference type="EMBL" id="CP002299">
    <property type="protein sequence ID" value="ADP79869.1"/>
    <property type="molecule type" value="Genomic_DNA"/>
</dbReference>
<name>E3JBJ7_PSEI1</name>
<dbReference type="InterPro" id="IPR000873">
    <property type="entry name" value="AMP-dep_synth/lig_dom"/>
</dbReference>
<keyword evidence="4" id="KW-0436">Ligase</keyword>
<dbReference type="SUPFAM" id="SSF56801">
    <property type="entry name" value="Acetyl-CoA synthetase-like"/>
    <property type="match status" value="1"/>
</dbReference>
<evidence type="ECO:0000313" key="4">
    <source>
        <dbReference type="EMBL" id="ADP79869.1"/>
    </source>
</evidence>
<dbReference type="Proteomes" id="UP000002484">
    <property type="component" value="Chromosome"/>
</dbReference>
<dbReference type="Pfam" id="PF00501">
    <property type="entry name" value="AMP-binding"/>
    <property type="match status" value="1"/>
</dbReference>
<dbReference type="FunCoup" id="E3JBJ7">
    <property type="interactions" value="150"/>
</dbReference>
<dbReference type="OrthoDB" id="9803968at2"/>
<keyword evidence="5" id="KW-1185">Reference proteome</keyword>
<organism evidence="4 5">
    <name type="scientific">Pseudofrankia inefficax (strain DSM 45817 / CECT 9037 / DDB 130130 / EuI1c)</name>
    <name type="common">Frankia inefficax</name>
    <dbReference type="NCBI Taxonomy" id="298654"/>
    <lineage>
        <taxon>Bacteria</taxon>
        <taxon>Bacillati</taxon>
        <taxon>Actinomycetota</taxon>
        <taxon>Actinomycetes</taxon>
        <taxon>Frankiales</taxon>
        <taxon>Frankiaceae</taxon>
        <taxon>Pseudofrankia</taxon>
    </lineage>
</organism>
<accession>E3JBJ7</accession>
<protein>
    <submittedName>
        <fullName evidence="4">AMP-dependent synthetase and ligase</fullName>
    </submittedName>
</protein>
<dbReference type="STRING" id="298654.FraEuI1c_1813"/>
<dbReference type="AlphaFoldDB" id="E3JBJ7"/>
<dbReference type="PANTHER" id="PTHR43272:SF33">
    <property type="entry name" value="AMP-BINDING DOMAIN-CONTAINING PROTEIN-RELATED"/>
    <property type="match status" value="1"/>
</dbReference>
<proteinExistence type="predicted"/>
<dbReference type="GO" id="GO:0004467">
    <property type="term" value="F:long-chain fatty acid-CoA ligase activity"/>
    <property type="evidence" value="ECO:0007669"/>
    <property type="project" value="TreeGrafter"/>
</dbReference>
<dbReference type="KEGG" id="fri:FraEuI1c_1813"/>
<dbReference type="Gene3D" id="3.40.50.12780">
    <property type="entry name" value="N-terminal domain of ligase-like"/>
    <property type="match status" value="1"/>
</dbReference>
<dbReference type="GO" id="GO:0005524">
    <property type="term" value="F:ATP binding"/>
    <property type="evidence" value="ECO:0007669"/>
    <property type="project" value="UniProtKB-KW"/>
</dbReference>
<evidence type="ECO:0000256" key="1">
    <source>
        <dbReference type="ARBA" id="ARBA00022741"/>
    </source>
</evidence>
<gene>
    <name evidence="4" type="ordered locus">FraEuI1c_1813</name>
</gene>
<dbReference type="RefSeq" id="WP_013422988.1">
    <property type="nucleotide sequence ID" value="NC_014666.1"/>
</dbReference>
<dbReference type="CDD" id="cd05907">
    <property type="entry name" value="VL_LC_FACS_like"/>
    <property type="match status" value="1"/>
</dbReference>
<dbReference type="Pfam" id="PF23562">
    <property type="entry name" value="AMP-binding_C_3"/>
    <property type="match status" value="1"/>
</dbReference>
<dbReference type="eggNOG" id="COG1022">
    <property type="taxonomic scope" value="Bacteria"/>
</dbReference>
<dbReference type="InterPro" id="IPR020845">
    <property type="entry name" value="AMP-binding_CS"/>
</dbReference>
<sequence length="606" mass="63745">MREFTSPALVTVADDATLTDRVLGFAASQPDAPLIRHKVDGTFADLTAGQFVELVQAVAGGLVTHGVTPGSRVGIMSRTRYEWTVLDYAIWTAGAVTVPIYETSSAEQIAWILTDAEVGLVVAETPKLAALVAQVRDEAPALREVLVLDPAAGETGALETLRADGAAVPPAALAEARAGVRADSLATLIYTSGTTGRPKGCELSHRALLFDALSSIAMAPDVFTAGASTLLFLPLAHVFARLVQNIAIQSCLPIAYTSDTKTLLADLAQAKPSYVLAVPRVFEKVHAGARQKAHNEGKGKIFDAAEATAVAYSEALATPGGPGLVLRARHAVFDRLVYAKLRAALGGQVRNAVSGGAPLGERLAHFFRGIGVTILEGYGLTETSAAVTVNRPGNVRVGTVGQPLPGVTVRVADDGEVLVRGPLVFTAYHANETATKEALDADGYFHTGDMGSLDVDGFLRITGRKKEILVTAGGKNVAPAPLEHRLQTHPLISQAMVIGDRRPFIAALLTVDEEALPHWLAAHGRPRDTPASALVHDPELLADLQMAVDSANASVSHAEGIKKFSVLPADFTVETGELTPSLKVRRSLVMDRYASAVTEIYGTAEA</sequence>
<dbReference type="PANTHER" id="PTHR43272">
    <property type="entry name" value="LONG-CHAIN-FATTY-ACID--COA LIGASE"/>
    <property type="match status" value="1"/>
</dbReference>
<dbReference type="HOGENOM" id="CLU_000022_45_5_11"/>
<feature type="domain" description="AMP-dependent synthetase/ligase" evidence="3">
    <location>
        <begin position="26"/>
        <end position="428"/>
    </location>
</feature>
<reference evidence="4 5" key="1">
    <citation type="submission" date="2010-10" db="EMBL/GenBank/DDBJ databases">
        <title>Complete sequence of Frankia sp. EuI1c.</title>
        <authorList>
            <consortium name="US DOE Joint Genome Institute"/>
            <person name="Lucas S."/>
            <person name="Copeland A."/>
            <person name="Lapidus A."/>
            <person name="Cheng J.-F."/>
            <person name="Bruce D."/>
            <person name="Goodwin L."/>
            <person name="Pitluck S."/>
            <person name="Chertkov O."/>
            <person name="Detter J.C."/>
            <person name="Han C."/>
            <person name="Tapia R."/>
            <person name="Land M."/>
            <person name="Hauser L."/>
            <person name="Jeffries C."/>
            <person name="Kyrpides N."/>
            <person name="Ivanova N."/>
            <person name="Mikhailova N."/>
            <person name="Beauchemin N."/>
            <person name="Sen A."/>
            <person name="Sur S.A."/>
            <person name="Gtari M."/>
            <person name="Wall L."/>
            <person name="Tisa L."/>
            <person name="Woyke T."/>
        </authorList>
    </citation>
    <scope>NUCLEOTIDE SEQUENCE [LARGE SCALE GENOMIC DNA]</scope>
    <source>
        <strain evidence="5">DSM 45817 / CECT 9037 / EuI1c</strain>
    </source>
</reference>
<dbReference type="InParanoid" id="E3JBJ7"/>
<keyword evidence="2" id="KW-0067">ATP-binding</keyword>
<evidence type="ECO:0000259" key="3">
    <source>
        <dbReference type="Pfam" id="PF00501"/>
    </source>
</evidence>